<keyword evidence="2" id="KW-1003">Cell membrane</keyword>
<dbReference type="AlphaFoldDB" id="A0A4V3CY33"/>
<evidence type="ECO:0000313" key="10">
    <source>
        <dbReference type="Proteomes" id="UP000295601"/>
    </source>
</evidence>
<keyword evidence="4 8" id="KW-0812">Transmembrane</keyword>
<evidence type="ECO:0000256" key="2">
    <source>
        <dbReference type="ARBA" id="ARBA00022475"/>
    </source>
</evidence>
<evidence type="ECO:0000256" key="7">
    <source>
        <dbReference type="ARBA" id="ARBA00023136"/>
    </source>
</evidence>
<evidence type="ECO:0000313" key="9">
    <source>
        <dbReference type="EMBL" id="TDP92618.1"/>
    </source>
</evidence>
<dbReference type="NCBIfam" id="TIGR04178">
    <property type="entry name" value="exo_archaeo"/>
    <property type="match status" value="1"/>
</dbReference>
<reference evidence="9 10" key="1">
    <citation type="submission" date="2019-03" db="EMBL/GenBank/DDBJ databases">
        <title>Genomic analyses of the natural microbiome of Caenorhabditis elegans.</title>
        <authorList>
            <person name="Samuel B."/>
        </authorList>
    </citation>
    <scope>NUCLEOTIDE SEQUENCE [LARGE SCALE GENOMIC DNA]</scope>
    <source>
        <strain evidence="9 10">JUb18</strain>
    </source>
</reference>
<evidence type="ECO:0000256" key="8">
    <source>
        <dbReference type="SAM" id="Phobius"/>
    </source>
</evidence>
<keyword evidence="10" id="KW-1185">Reference proteome</keyword>
<keyword evidence="7 8" id="KW-0472">Membrane</keyword>
<organism evidence="9 10">
    <name type="scientific">Leucobacter luti</name>
    <dbReference type="NCBI Taxonomy" id="340320"/>
    <lineage>
        <taxon>Bacteria</taxon>
        <taxon>Bacillati</taxon>
        <taxon>Actinomycetota</taxon>
        <taxon>Actinomycetes</taxon>
        <taxon>Micrococcales</taxon>
        <taxon>Microbacteriaceae</taxon>
        <taxon>Leucobacter</taxon>
    </lineage>
</organism>
<evidence type="ECO:0000256" key="4">
    <source>
        <dbReference type="ARBA" id="ARBA00022692"/>
    </source>
</evidence>
<sequence length="164" mass="17613">MSCALLFAALGLLILMQESTIRVGEARLARMILDRFFAEDTMFVTSAGSPAIGFTFGEEWLVARVTIQCAIALYLGPVAFLAAALSLSPRTHLLRVLGATVVGMFAMIILNQLRLLAICHAWGTGGHAAFGWVHGPFGTAFMLLGLTGVLLLFFRIVMRQPSAG</sequence>
<dbReference type="EMBL" id="SNYA01000004">
    <property type="protein sequence ID" value="TDP92618.1"/>
    <property type="molecule type" value="Genomic_DNA"/>
</dbReference>
<proteinExistence type="predicted"/>
<keyword evidence="3" id="KW-0645">Protease</keyword>
<comment type="subcellular location">
    <subcellularLocation>
        <location evidence="1">Cell membrane</location>
        <topology evidence="1">Multi-pass membrane protein</topology>
    </subcellularLocation>
</comment>
<dbReference type="GO" id="GO:0006508">
    <property type="term" value="P:proteolysis"/>
    <property type="evidence" value="ECO:0007669"/>
    <property type="project" value="UniProtKB-KW"/>
</dbReference>
<keyword evidence="6 8" id="KW-1133">Transmembrane helix</keyword>
<dbReference type="GO" id="GO:0005886">
    <property type="term" value="C:plasma membrane"/>
    <property type="evidence" value="ECO:0007669"/>
    <property type="project" value="UniProtKB-SubCell"/>
</dbReference>
<gene>
    <name evidence="9" type="ORF">EDF62_1837</name>
</gene>
<comment type="caution">
    <text evidence="9">The sequence shown here is derived from an EMBL/GenBank/DDBJ whole genome shotgun (WGS) entry which is preliminary data.</text>
</comment>
<dbReference type="NCBIfam" id="NF012138">
    <property type="entry name" value="exosort_XrtR"/>
    <property type="match status" value="1"/>
</dbReference>
<evidence type="ECO:0000256" key="5">
    <source>
        <dbReference type="ARBA" id="ARBA00022801"/>
    </source>
</evidence>
<keyword evidence="5" id="KW-0378">Hydrolase</keyword>
<evidence type="ECO:0000256" key="6">
    <source>
        <dbReference type="ARBA" id="ARBA00022989"/>
    </source>
</evidence>
<evidence type="ECO:0000256" key="3">
    <source>
        <dbReference type="ARBA" id="ARBA00022670"/>
    </source>
</evidence>
<protein>
    <submittedName>
        <fullName evidence="9">Exosortase/archaeosortase family protein</fullName>
    </submittedName>
</protein>
<feature type="transmembrane region" description="Helical" evidence="8">
    <location>
        <begin position="94"/>
        <end position="117"/>
    </location>
</feature>
<name>A0A4V3CY33_9MICO</name>
<dbReference type="GO" id="GO:0008233">
    <property type="term" value="F:peptidase activity"/>
    <property type="evidence" value="ECO:0007669"/>
    <property type="project" value="UniProtKB-KW"/>
</dbReference>
<dbReference type="Proteomes" id="UP000295601">
    <property type="component" value="Unassembled WGS sequence"/>
</dbReference>
<evidence type="ECO:0000256" key="1">
    <source>
        <dbReference type="ARBA" id="ARBA00004651"/>
    </source>
</evidence>
<dbReference type="InterPro" id="IPR026392">
    <property type="entry name" value="Exo/Archaeosortase_dom"/>
</dbReference>
<feature type="transmembrane region" description="Helical" evidence="8">
    <location>
        <begin position="137"/>
        <end position="158"/>
    </location>
</feature>
<feature type="transmembrane region" description="Helical" evidence="8">
    <location>
        <begin position="65"/>
        <end position="87"/>
    </location>
</feature>
<accession>A0A4V3CY33</accession>